<dbReference type="InterPro" id="IPR008274">
    <property type="entry name" value="AldOxase/xan_DH_MoCoBD1"/>
</dbReference>
<dbReference type="Gene3D" id="3.30.365.10">
    <property type="entry name" value="Aldehyde oxidase/xanthine dehydrogenase, molybdopterin binding domain"/>
    <property type="match status" value="3"/>
</dbReference>
<evidence type="ECO:0000313" key="6">
    <source>
        <dbReference type="Proteomes" id="UP000032232"/>
    </source>
</evidence>
<dbReference type="Pfam" id="PF01315">
    <property type="entry name" value="Ald_Xan_dh_C"/>
    <property type="match status" value="1"/>
</dbReference>
<dbReference type="Gene3D" id="3.90.1170.50">
    <property type="entry name" value="Aldehyde oxidase/xanthine dehydrogenase, a/b hammerhead"/>
    <property type="match status" value="1"/>
</dbReference>
<dbReference type="SUPFAM" id="SSF56003">
    <property type="entry name" value="Molybdenum cofactor-binding domain"/>
    <property type="match status" value="1"/>
</dbReference>
<dbReference type="STRING" id="935700.jaqu_00120"/>
<proteinExistence type="predicted"/>
<sequence>MAETYDVVTNVNLPLIGEGVPRMESRAKVTGTTRYAADEPLAGALYAALVTSAHARGTLTAIDTQAAEAVPGVRLVLTHRNMPALGEVTPFVAGGVGQSSFFPLAGTEIRYAGQILGLVVADTPEIAREAAKLVRSQVAPEDATASIHVDAAPDPVPVPEDILPPIRVGDPEAVFAAADHVVEGEWITPIQHHNPIELWSTAAEWRDGGLLAHVPSQWVTGTRAALATAFDLPVSRVRVLSRYVGGGFGSKATVMNHTYIACTAARMLGRPVKLEVGRTEMFGVASMRPGATQRLRVAVADGRLTALEHVQNGQTSRFDTLFLPGTEQTSRMYAWAAVRGDEATVATDVNTPGFMRSPAEVPAMFALESAVDEAAWAAGVDPLDLRLNSSAAGGDPVSGLPWTSHGLDACLRRGAEAFGWSDWRPETRALRRGDWLHGYGLASAVYPTYTAPATADLRLGSDLSATLTGGAHDLGTGTYTIVRQIVAAELGIPPEGVAVDLGDSDHAPNAVAGGSRQTASFGSAVLDAARRVRSRIIQLATAEDGMLAGADPTGIAFAGGTMTASDGARRSSPMSWALPPSA</sequence>
<protein>
    <submittedName>
        <fullName evidence="5">XdhA_1 protein</fullName>
        <ecNumber evidence="5">1.17.1.4</ecNumber>
    </submittedName>
</protein>
<dbReference type="AlphaFoldDB" id="A0A0D1CTW9"/>
<name>A0A0D1CTW9_9RHOB</name>
<accession>A0A0D1CTW9</accession>
<dbReference type="PANTHER" id="PTHR11908">
    <property type="entry name" value="XANTHINE DEHYDROGENASE"/>
    <property type="match status" value="1"/>
</dbReference>
<keyword evidence="6" id="KW-1185">Reference proteome</keyword>
<feature type="region of interest" description="Disordered" evidence="3">
    <location>
        <begin position="563"/>
        <end position="582"/>
    </location>
</feature>
<organism evidence="5 6">
    <name type="scientific">Jannaschia aquimarina</name>
    <dbReference type="NCBI Taxonomy" id="935700"/>
    <lineage>
        <taxon>Bacteria</taxon>
        <taxon>Pseudomonadati</taxon>
        <taxon>Pseudomonadota</taxon>
        <taxon>Alphaproteobacteria</taxon>
        <taxon>Rhodobacterales</taxon>
        <taxon>Roseobacteraceae</taxon>
        <taxon>Jannaschia</taxon>
    </lineage>
</organism>
<dbReference type="EMBL" id="JYFE01000001">
    <property type="protein sequence ID" value="KIT18212.1"/>
    <property type="molecule type" value="Genomic_DNA"/>
</dbReference>
<dbReference type="InterPro" id="IPR000674">
    <property type="entry name" value="Ald_Oxase/Xan_DH_a/b"/>
</dbReference>
<evidence type="ECO:0000256" key="1">
    <source>
        <dbReference type="ARBA" id="ARBA00022505"/>
    </source>
</evidence>
<dbReference type="Pfam" id="PF20256">
    <property type="entry name" value="MoCoBD_2"/>
    <property type="match status" value="1"/>
</dbReference>
<evidence type="ECO:0000259" key="4">
    <source>
        <dbReference type="SMART" id="SM01008"/>
    </source>
</evidence>
<keyword evidence="1" id="KW-0500">Molybdenum</keyword>
<evidence type="ECO:0000313" key="5">
    <source>
        <dbReference type="EMBL" id="KIT18212.1"/>
    </source>
</evidence>
<evidence type="ECO:0000256" key="3">
    <source>
        <dbReference type="SAM" id="MobiDB-lite"/>
    </source>
</evidence>
<dbReference type="EC" id="1.17.1.4" evidence="5"/>
<gene>
    <name evidence="5" type="primary">xdhA_1</name>
    <name evidence="5" type="ORF">jaqu_00120</name>
</gene>
<dbReference type="SUPFAM" id="SSF54665">
    <property type="entry name" value="CO dehydrogenase molybdoprotein N-domain-like"/>
    <property type="match status" value="1"/>
</dbReference>
<feature type="domain" description="Aldehyde oxidase/xanthine dehydrogenase a/b hammerhead" evidence="4">
    <location>
        <begin position="30"/>
        <end position="142"/>
    </location>
</feature>
<dbReference type="GO" id="GO:0004854">
    <property type="term" value="F:xanthine dehydrogenase activity"/>
    <property type="evidence" value="ECO:0007669"/>
    <property type="project" value="UniProtKB-EC"/>
</dbReference>
<dbReference type="InterPro" id="IPR036856">
    <property type="entry name" value="Ald_Oxase/Xan_DH_a/b_sf"/>
</dbReference>
<evidence type="ECO:0000256" key="2">
    <source>
        <dbReference type="ARBA" id="ARBA00023002"/>
    </source>
</evidence>
<dbReference type="Pfam" id="PF02738">
    <property type="entry name" value="MoCoBD_1"/>
    <property type="match status" value="1"/>
</dbReference>
<comment type="caution">
    <text evidence="5">The sequence shown here is derived from an EMBL/GenBank/DDBJ whole genome shotgun (WGS) entry which is preliminary data.</text>
</comment>
<dbReference type="InterPro" id="IPR016208">
    <property type="entry name" value="Ald_Oxase/xanthine_DH-like"/>
</dbReference>
<reference evidence="5 6" key="1">
    <citation type="submission" date="2015-02" db="EMBL/GenBank/DDBJ databases">
        <title>Genome Sequence of Jannaschia aquimarina DSM28248, a member of the Roseobacter clade.</title>
        <authorList>
            <person name="Voget S."/>
            <person name="Daniel R."/>
        </authorList>
    </citation>
    <scope>NUCLEOTIDE SEQUENCE [LARGE SCALE GENOMIC DNA]</scope>
    <source>
        <strain evidence="5 6">GSW-M26</strain>
    </source>
</reference>
<dbReference type="InterPro" id="IPR046867">
    <property type="entry name" value="AldOxase/xan_DH_MoCoBD2"/>
</dbReference>
<dbReference type="SMART" id="SM01008">
    <property type="entry name" value="Ald_Xan_dh_C"/>
    <property type="match status" value="1"/>
</dbReference>
<dbReference type="GO" id="GO:0005506">
    <property type="term" value="F:iron ion binding"/>
    <property type="evidence" value="ECO:0007669"/>
    <property type="project" value="InterPro"/>
</dbReference>
<dbReference type="InterPro" id="IPR037165">
    <property type="entry name" value="AldOxase/xan_DH_Mopterin-bd_sf"/>
</dbReference>
<dbReference type="PANTHER" id="PTHR11908:SF132">
    <property type="entry name" value="ALDEHYDE OXIDASE 1-RELATED"/>
    <property type="match status" value="1"/>
</dbReference>
<keyword evidence="2 5" id="KW-0560">Oxidoreductase</keyword>
<dbReference type="Proteomes" id="UP000032232">
    <property type="component" value="Unassembled WGS sequence"/>
</dbReference>
<dbReference type="RefSeq" id="WP_052500661.1">
    <property type="nucleotide sequence ID" value="NZ_FZPF01000002.1"/>
</dbReference>
<dbReference type="OrthoDB" id="8428274at2"/>
<dbReference type="PATRIC" id="fig|935700.4.peg.13"/>